<dbReference type="KEGG" id="sphh:SDAV_00632"/>
<name>A0A345DN35_9MOLU</name>
<evidence type="ECO:0000313" key="1">
    <source>
        <dbReference type="EMBL" id="AXF95623.1"/>
    </source>
</evidence>
<proteinExistence type="predicted"/>
<dbReference type="Proteomes" id="UP000253689">
    <property type="component" value="Chromosome"/>
</dbReference>
<gene>
    <name evidence="1" type="ORF">SDAV_00632</name>
</gene>
<keyword evidence="2" id="KW-1185">Reference proteome</keyword>
<protein>
    <submittedName>
        <fullName evidence="1">Spiroplasma plectrovirus-related protein</fullName>
    </submittedName>
</protein>
<reference evidence="2" key="1">
    <citation type="submission" date="2018-07" db="EMBL/GenBank/DDBJ databases">
        <title>Complete Genome Sequence of Spiroplasma phoeniceum.</title>
        <authorList>
            <person name="Davis R.E."/>
            <person name="Shao J.Y."/>
            <person name="Zhao Y."/>
            <person name="Silver A."/>
            <person name="Stump z."/>
            <person name="Gasparich G."/>
        </authorList>
    </citation>
    <scope>NUCLEOTIDE SEQUENCE [LARGE SCALE GENOMIC DNA]</scope>
    <source>
        <strain evidence="2">P40</strain>
    </source>
</reference>
<dbReference type="AlphaFoldDB" id="A0A345DN35"/>
<sequence length="120" mass="14392">MDFLQDSYSTGVVYDKPGGTFLNYYQQWHSLKSWYMVDKFYDVKKENFLDDLTDFIYAFAVKYKMYDVSKKIVENVDHYKDNRYPRVRLNQDNWKLIPRVNDVLVPPKVIASKKMIGNIL</sequence>
<evidence type="ECO:0000313" key="2">
    <source>
        <dbReference type="Proteomes" id="UP000253689"/>
    </source>
</evidence>
<organism evidence="1 2">
    <name type="scientific">Spiroplasma phoeniceum P40</name>
    <dbReference type="NCBI Taxonomy" id="1276259"/>
    <lineage>
        <taxon>Bacteria</taxon>
        <taxon>Bacillati</taxon>
        <taxon>Mycoplasmatota</taxon>
        <taxon>Mollicutes</taxon>
        <taxon>Entomoplasmatales</taxon>
        <taxon>Spiroplasmataceae</taxon>
        <taxon>Spiroplasma</taxon>
    </lineage>
</organism>
<dbReference type="Pfam" id="PF12461">
    <property type="entry name" value="DUF3688"/>
    <property type="match status" value="1"/>
</dbReference>
<dbReference type="InterPro" id="IPR022160">
    <property type="entry name" value="Phage_1-C74_Orf1"/>
</dbReference>
<dbReference type="EMBL" id="CP031088">
    <property type="protein sequence ID" value="AXF95623.1"/>
    <property type="molecule type" value="Genomic_DNA"/>
</dbReference>
<accession>A0A345DN35</accession>